<evidence type="ECO:0000256" key="7">
    <source>
        <dbReference type="ARBA" id="ARBA00023136"/>
    </source>
</evidence>
<evidence type="ECO:0000256" key="2">
    <source>
        <dbReference type="ARBA" id="ARBA00009142"/>
    </source>
</evidence>
<dbReference type="PANTHER" id="PTHR30269:SF37">
    <property type="entry name" value="MEMBRANE TRANSPORTER PROTEIN"/>
    <property type="match status" value="1"/>
</dbReference>
<feature type="transmembrane region" description="Helical" evidence="8">
    <location>
        <begin position="12"/>
        <end position="32"/>
    </location>
</feature>
<dbReference type="Pfam" id="PF01925">
    <property type="entry name" value="TauE"/>
    <property type="match status" value="1"/>
</dbReference>
<evidence type="ECO:0000256" key="6">
    <source>
        <dbReference type="ARBA" id="ARBA00022989"/>
    </source>
</evidence>
<keyword evidence="4 8" id="KW-1003">Cell membrane</keyword>
<reference evidence="9 10" key="1">
    <citation type="journal article" date="2014" name="Int. J. Syst. Evol. Microbiol.">
        <title>Complete genome sequence of Corynebacterium casei LMG S-19264T (=DSM 44701T), isolated from a smear-ripened cheese.</title>
        <authorList>
            <consortium name="US DOE Joint Genome Institute (JGI-PGF)"/>
            <person name="Walter F."/>
            <person name="Albersmeier A."/>
            <person name="Kalinowski J."/>
            <person name="Ruckert C."/>
        </authorList>
    </citation>
    <scope>NUCLEOTIDE SEQUENCE [LARGE SCALE GENOMIC DNA]</scope>
    <source>
        <strain evidence="9 10">CGMCC 1.15896</strain>
    </source>
</reference>
<evidence type="ECO:0000256" key="4">
    <source>
        <dbReference type="ARBA" id="ARBA00022475"/>
    </source>
</evidence>
<dbReference type="AlphaFoldDB" id="A0A916VYW1"/>
<comment type="caution">
    <text evidence="9">The sequence shown here is derived from an EMBL/GenBank/DDBJ whole genome shotgun (WGS) entry which is preliminary data.</text>
</comment>
<evidence type="ECO:0000256" key="3">
    <source>
        <dbReference type="ARBA" id="ARBA00022448"/>
    </source>
</evidence>
<comment type="subcellular location">
    <subcellularLocation>
        <location evidence="1 8">Cell membrane</location>
        <topology evidence="1 8">Multi-pass membrane protein</topology>
    </subcellularLocation>
</comment>
<dbReference type="Proteomes" id="UP000596977">
    <property type="component" value="Unassembled WGS sequence"/>
</dbReference>
<dbReference type="GO" id="GO:0005886">
    <property type="term" value="C:plasma membrane"/>
    <property type="evidence" value="ECO:0007669"/>
    <property type="project" value="UniProtKB-SubCell"/>
</dbReference>
<keyword evidence="6 8" id="KW-1133">Transmembrane helix</keyword>
<keyword evidence="5 8" id="KW-0812">Transmembrane</keyword>
<dbReference type="InterPro" id="IPR052017">
    <property type="entry name" value="TSUP"/>
</dbReference>
<dbReference type="PANTHER" id="PTHR30269">
    <property type="entry name" value="TRANSMEMBRANE PROTEIN YFCA"/>
    <property type="match status" value="1"/>
</dbReference>
<evidence type="ECO:0000313" key="9">
    <source>
        <dbReference type="EMBL" id="GGA54111.1"/>
    </source>
</evidence>
<keyword evidence="7 8" id="KW-0472">Membrane</keyword>
<dbReference type="EMBL" id="BMKB01000004">
    <property type="protein sequence ID" value="GGA54111.1"/>
    <property type="molecule type" value="Genomic_DNA"/>
</dbReference>
<gene>
    <name evidence="9" type="ORF">GCM10011499_25320</name>
</gene>
<evidence type="ECO:0000256" key="1">
    <source>
        <dbReference type="ARBA" id="ARBA00004651"/>
    </source>
</evidence>
<name>A0A916VYW1_9HYPH</name>
<accession>A0A916VYW1</accession>
<keyword evidence="3" id="KW-0813">Transport</keyword>
<evidence type="ECO:0000256" key="8">
    <source>
        <dbReference type="RuleBase" id="RU363041"/>
    </source>
</evidence>
<protein>
    <recommendedName>
        <fullName evidence="8">Probable membrane transporter protein</fullName>
    </recommendedName>
</protein>
<evidence type="ECO:0000313" key="10">
    <source>
        <dbReference type="Proteomes" id="UP000596977"/>
    </source>
</evidence>
<sequence length="251" mass="26746">MFDITVLLPEGLSLSLAFAFVGFSFFTSAITASLGLGGGIMMLAGLAMVFTPTVVIPFHGFVQLGSNGFRALMLKAYIHWQLILWIGLGMVLGSLLGGSLAVALPESVFLAAIGIFILYSVWGPQPKVAVRGPFASFFGGTAIAALGMIIGATGPLVANFLKSLTDRRDVVATHSMIMTINNLAKVTAFTLFGFAFGQYLPLMLAMIASGFLGTWLGSHLLHRMPERTFRVGFKAVLTLVALNLLRSAIWP</sequence>
<proteinExistence type="inferred from homology"/>
<feature type="transmembrane region" description="Helical" evidence="8">
    <location>
        <begin position="103"/>
        <end position="122"/>
    </location>
</feature>
<feature type="transmembrane region" description="Helical" evidence="8">
    <location>
        <begin position="39"/>
        <end position="58"/>
    </location>
</feature>
<dbReference type="RefSeq" id="WP_164734922.1">
    <property type="nucleotide sequence ID" value="NZ_BMKB01000004.1"/>
</dbReference>
<feature type="transmembrane region" description="Helical" evidence="8">
    <location>
        <begin position="78"/>
        <end position="96"/>
    </location>
</feature>
<dbReference type="InterPro" id="IPR002781">
    <property type="entry name" value="TM_pro_TauE-like"/>
</dbReference>
<organism evidence="9 10">
    <name type="scientific">Pelagibacterium lentulum</name>
    <dbReference type="NCBI Taxonomy" id="2029865"/>
    <lineage>
        <taxon>Bacteria</taxon>
        <taxon>Pseudomonadati</taxon>
        <taxon>Pseudomonadota</taxon>
        <taxon>Alphaproteobacteria</taxon>
        <taxon>Hyphomicrobiales</taxon>
        <taxon>Devosiaceae</taxon>
        <taxon>Pelagibacterium</taxon>
    </lineage>
</organism>
<feature type="transmembrane region" description="Helical" evidence="8">
    <location>
        <begin position="134"/>
        <end position="158"/>
    </location>
</feature>
<evidence type="ECO:0000256" key="5">
    <source>
        <dbReference type="ARBA" id="ARBA00022692"/>
    </source>
</evidence>
<feature type="transmembrane region" description="Helical" evidence="8">
    <location>
        <begin position="233"/>
        <end position="250"/>
    </location>
</feature>
<comment type="similarity">
    <text evidence="2 8">Belongs to the 4-toluene sulfonate uptake permease (TSUP) (TC 2.A.102) family.</text>
</comment>
<keyword evidence="10" id="KW-1185">Reference proteome</keyword>